<keyword evidence="1" id="KW-1133">Transmembrane helix</keyword>
<evidence type="ECO:0000313" key="3">
    <source>
        <dbReference type="Proteomes" id="UP001358586"/>
    </source>
</evidence>
<comment type="caution">
    <text evidence="2">The sequence shown here is derived from an EMBL/GenBank/DDBJ whole genome shotgun (WGS) entry which is preliminary data.</text>
</comment>
<name>A0ABR0QK93_GOSAR</name>
<proteinExistence type="predicted"/>
<evidence type="ECO:0000256" key="1">
    <source>
        <dbReference type="SAM" id="Phobius"/>
    </source>
</evidence>
<gene>
    <name evidence="2" type="ORF">PVK06_008582</name>
</gene>
<organism evidence="2 3">
    <name type="scientific">Gossypium arboreum</name>
    <name type="common">Tree cotton</name>
    <name type="synonym">Gossypium nanking</name>
    <dbReference type="NCBI Taxonomy" id="29729"/>
    <lineage>
        <taxon>Eukaryota</taxon>
        <taxon>Viridiplantae</taxon>
        <taxon>Streptophyta</taxon>
        <taxon>Embryophyta</taxon>
        <taxon>Tracheophyta</taxon>
        <taxon>Spermatophyta</taxon>
        <taxon>Magnoliopsida</taxon>
        <taxon>eudicotyledons</taxon>
        <taxon>Gunneridae</taxon>
        <taxon>Pentapetalae</taxon>
        <taxon>rosids</taxon>
        <taxon>malvids</taxon>
        <taxon>Malvales</taxon>
        <taxon>Malvaceae</taxon>
        <taxon>Malvoideae</taxon>
        <taxon>Gossypium</taxon>
    </lineage>
</organism>
<feature type="transmembrane region" description="Helical" evidence="1">
    <location>
        <begin position="7"/>
        <end position="31"/>
    </location>
</feature>
<dbReference type="PANTHER" id="PTHR32254:SF14">
    <property type="entry name" value="EXPRESSED PROTEIN"/>
    <property type="match status" value="1"/>
</dbReference>
<keyword evidence="1" id="KW-0472">Membrane</keyword>
<protein>
    <submittedName>
        <fullName evidence="2">Uncharacterized protein</fullName>
    </submittedName>
</protein>
<keyword evidence="1" id="KW-0812">Transmembrane</keyword>
<dbReference type="Pfam" id="PF06364">
    <property type="entry name" value="DUF1068"/>
    <property type="match status" value="1"/>
</dbReference>
<dbReference type="EMBL" id="JARKNE010000003">
    <property type="protein sequence ID" value="KAK5839745.1"/>
    <property type="molecule type" value="Genomic_DNA"/>
</dbReference>
<dbReference type="InterPro" id="IPR010471">
    <property type="entry name" value="DUF1068"/>
</dbReference>
<keyword evidence="3" id="KW-1185">Reference proteome</keyword>
<accession>A0ABR0QK93</accession>
<reference evidence="2 3" key="1">
    <citation type="submission" date="2023-03" db="EMBL/GenBank/DDBJ databases">
        <title>WGS of Gossypium arboreum.</title>
        <authorList>
            <person name="Yu D."/>
        </authorList>
    </citation>
    <scope>NUCLEOTIDE SEQUENCE [LARGE SCALE GENOMIC DNA]</scope>
    <source>
        <tissue evidence="2">Leaf</tissue>
    </source>
</reference>
<evidence type="ECO:0000313" key="2">
    <source>
        <dbReference type="EMBL" id="KAK5839745.1"/>
    </source>
</evidence>
<sequence length="194" mass="21937">MAVNQTAALKVGLCLLGIYLFGYIVGPPLYWHFMEGLVAFSHTSNTYRHCFCDCSSQPLLTIPEGLSNASFTDCAKHDPVVNEDIEKHFAELLTEELKLREAEALERILSTRFIKTDKKESSGFLGRYKKLASQYQKEADKCNSGIETCEEVRDKAEEALSAQIKLTAMWEIRARQKGWREKVTKSNAQTHGNL</sequence>
<dbReference type="Proteomes" id="UP001358586">
    <property type="component" value="Chromosome 3"/>
</dbReference>
<dbReference type="PANTHER" id="PTHR32254">
    <property type="entry name" value="EXPRESSED PROTEIN"/>
    <property type="match status" value="1"/>
</dbReference>